<evidence type="ECO:0000313" key="1">
    <source>
        <dbReference type="EMBL" id="CAB3220430.1"/>
    </source>
</evidence>
<dbReference type="EMBL" id="CADEBC010000045">
    <property type="protein sequence ID" value="CAB3220430.1"/>
    <property type="molecule type" value="Genomic_DNA"/>
</dbReference>
<dbReference type="AlphaFoldDB" id="A0A8S0YMM0"/>
<evidence type="ECO:0000313" key="2">
    <source>
        <dbReference type="Proteomes" id="UP000494106"/>
    </source>
</evidence>
<name>A0A8S0YMM0_ARCPL</name>
<accession>A0A8S0YMM0</accession>
<comment type="caution">
    <text evidence="1">The sequence shown here is derived from an EMBL/GenBank/DDBJ whole genome shotgun (WGS) entry which is preliminary data.</text>
</comment>
<organism evidence="1 2">
    <name type="scientific">Arctia plantaginis</name>
    <name type="common">Wood tiger moth</name>
    <name type="synonym">Phalaena plantaginis</name>
    <dbReference type="NCBI Taxonomy" id="874455"/>
    <lineage>
        <taxon>Eukaryota</taxon>
        <taxon>Metazoa</taxon>
        <taxon>Ecdysozoa</taxon>
        <taxon>Arthropoda</taxon>
        <taxon>Hexapoda</taxon>
        <taxon>Insecta</taxon>
        <taxon>Pterygota</taxon>
        <taxon>Neoptera</taxon>
        <taxon>Endopterygota</taxon>
        <taxon>Lepidoptera</taxon>
        <taxon>Glossata</taxon>
        <taxon>Ditrysia</taxon>
        <taxon>Noctuoidea</taxon>
        <taxon>Erebidae</taxon>
        <taxon>Arctiinae</taxon>
        <taxon>Arctia</taxon>
    </lineage>
</organism>
<reference evidence="1 2" key="1">
    <citation type="submission" date="2020-04" db="EMBL/GenBank/DDBJ databases">
        <authorList>
            <person name="Wallbank WR R."/>
            <person name="Pardo Diaz C."/>
            <person name="Kozak K."/>
            <person name="Martin S."/>
            <person name="Jiggins C."/>
            <person name="Moest M."/>
            <person name="Warren A I."/>
            <person name="Byers J.R.P. K."/>
            <person name="Montejo-Kovacevich G."/>
            <person name="Yen C E."/>
        </authorList>
    </citation>
    <scope>NUCLEOTIDE SEQUENCE [LARGE SCALE GENOMIC DNA]</scope>
</reference>
<gene>
    <name evidence="1" type="ORF">APLA_LOCUS286</name>
</gene>
<sequence length="1162" mass="137128">MAPQELEGATLGEKHRSYNKRLQESQLSVADIGESDIGNLLKIDIACQNKNVEYILNVLKGEDMLYVARALTRCTWLYTDNEYANIVNPDYLQSEIFPNMNTKSIIMFKKQIRRNIRDESRAEQFYLKEIDKSEACKWLPYCSVAFIENNIEQYVKPSGLSQIKLRLFKRLCEKSITIFEIIMKHVPSYAGSHYLKAVTFLLNTNTDKYMDILESSEYQYPKLNHKSTDLIMKHSKTRVIEKIDNYIKVIHIPTFVKYLEVNEIKNFLTVQAKKKVDSFQYRGLSRLFRYDTLKYFIYRLPKEEQFDFVKKVCMRENEIVEKEVPNMDTNSVIIYNNNQKWYDWYQFAQFDNAFDELTKLISQNVESREKLALLTVLVKCAKQNLEHIQTILNYYINKHMNEDESSKIQFVTEIIRHTHVSKYDDKTWSMLNKVFKSRNIYKASPVAFSCNTEVLNFIIIYNALNDQETPEEIKKQFMFNTLKSYNTKMNQAQKDKVFNYLYELSKSKMSSSVTTETDFTESLKTLSNILKLLKDWNKQLVEYPLILNRIKELIQLKKEHSYKASLSKLYNINKSWRKHMFEESIGLSPCEEVCLNALKHEPQLLVRHSEEMGIIKKDDTISLKRFLSKLRIYWPQSLAQEWIEVYFNNINDTNSQKAAVRGIVAILPQKPFLSMIEKYQPVQAKIDWKQADDRVISVQRLIAKNMHRARPQPPPDAILGYAKGDYLQFALPSLLAIFYNVKFPVVRQYVPKLLDSPVSLQKHGIRLAFKKLDREELKSLFLNCWKSSKNTTIRSIIFKYTHTLLCNEKEATNSASLWELLEIFIDNLTFTEDKDIYKLFSEVSQVPICIRAKYLIKGYNFLQKLIPTLNENDRSYYELITTQLAGHSRVVMETISSDFVISLIQEYLDKRFFNYNDKYVSYVYHSDDGVQIISAYLLCSKTEDEQIQKYQNVFAPLMRRSLEKWGEKSNGTYFVRKHFYQLLTRLCYDLKDYVADKNMLIPLKMFTLILDDLEKNLPVTENYIILTKWKLAVAFAKLTQEHSSTKDNNIIPLEFGKICLKYLKKDVEEYFPCIYVLFSKCVKQFLFMITPENAKLEFYEGMLSDKDFIQGYLAVIEIALDSRRDLNYKPLWKQIASHPSVEIKMHYYNKIEEKEKETNYAF</sequence>
<dbReference type="Proteomes" id="UP000494106">
    <property type="component" value="Unassembled WGS sequence"/>
</dbReference>
<dbReference type="OrthoDB" id="7100635at2759"/>
<keyword evidence="2" id="KW-1185">Reference proteome</keyword>
<proteinExistence type="predicted"/>
<protein>
    <submittedName>
        <fullName evidence="1">Uncharacterized protein</fullName>
    </submittedName>
</protein>